<keyword evidence="2" id="KW-0238">DNA-binding</keyword>
<proteinExistence type="predicted"/>
<dbReference type="InterPro" id="IPR019888">
    <property type="entry name" value="Tscrpt_reg_AsnC-like"/>
</dbReference>
<dbReference type="OrthoDB" id="66249at2"/>
<dbReference type="GO" id="GO:0005829">
    <property type="term" value="C:cytosol"/>
    <property type="evidence" value="ECO:0007669"/>
    <property type="project" value="TreeGrafter"/>
</dbReference>
<dbReference type="RefSeq" id="WP_106058908.1">
    <property type="nucleotide sequence ID" value="NZ_PVXQ01000006.1"/>
</dbReference>
<dbReference type="PANTHER" id="PTHR30154">
    <property type="entry name" value="LEUCINE-RESPONSIVE REGULATORY PROTEIN"/>
    <property type="match status" value="1"/>
</dbReference>
<sequence>MLDQTDIQILNLLTKNSRMQWQEIGEEVHLTGQAVRNRIKKMEKLGVIQGYTIKINSKMIGKELTAFVTIFMKTTNHGSFQKYIQNNLLIAEANRISGEGCYLIKVIASTQEELVGILDEILKYGNYKVNLSIENIK</sequence>
<reference evidence="5 6" key="1">
    <citation type="submission" date="2018-03" db="EMBL/GenBank/DDBJ databases">
        <title>Genome sequence of Clostridium vincentii DSM 10228.</title>
        <authorList>
            <person name="Poehlein A."/>
            <person name="Daniel R."/>
        </authorList>
    </citation>
    <scope>NUCLEOTIDE SEQUENCE [LARGE SCALE GENOMIC DNA]</scope>
    <source>
        <strain evidence="5 6">DSM 10228</strain>
    </source>
</reference>
<dbReference type="Pfam" id="PF13404">
    <property type="entry name" value="HTH_AsnC-type"/>
    <property type="match status" value="1"/>
</dbReference>
<dbReference type="Gene3D" id="3.30.70.920">
    <property type="match status" value="1"/>
</dbReference>
<dbReference type="SUPFAM" id="SSF54909">
    <property type="entry name" value="Dimeric alpha+beta barrel"/>
    <property type="match status" value="1"/>
</dbReference>
<evidence type="ECO:0000256" key="2">
    <source>
        <dbReference type="ARBA" id="ARBA00023125"/>
    </source>
</evidence>
<dbReference type="InterPro" id="IPR000485">
    <property type="entry name" value="AsnC-type_HTH_dom"/>
</dbReference>
<comment type="caution">
    <text evidence="5">The sequence shown here is derived from an EMBL/GenBank/DDBJ whole genome shotgun (WGS) entry which is preliminary data.</text>
</comment>
<dbReference type="PROSITE" id="PS50956">
    <property type="entry name" value="HTH_ASNC_2"/>
    <property type="match status" value="1"/>
</dbReference>
<dbReference type="InterPro" id="IPR036388">
    <property type="entry name" value="WH-like_DNA-bd_sf"/>
</dbReference>
<dbReference type="SMART" id="SM00344">
    <property type="entry name" value="HTH_ASNC"/>
    <property type="match status" value="1"/>
</dbReference>
<dbReference type="PANTHER" id="PTHR30154:SF55">
    <property type="entry name" value="HTH-TYPE TRANSCRIPTIONAL REGULATOR LRPB"/>
    <property type="match status" value="1"/>
</dbReference>
<organism evidence="5 6">
    <name type="scientific">Clostridium vincentii</name>
    <dbReference type="NCBI Taxonomy" id="52704"/>
    <lineage>
        <taxon>Bacteria</taxon>
        <taxon>Bacillati</taxon>
        <taxon>Bacillota</taxon>
        <taxon>Clostridia</taxon>
        <taxon>Eubacteriales</taxon>
        <taxon>Clostridiaceae</taxon>
        <taxon>Clostridium</taxon>
    </lineage>
</organism>
<dbReference type="GO" id="GO:0043565">
    <property type="term" value="F:sequence-specific DNA binding"/>
    <property type="evidence" value="ECO:0007669"/>
    <property type="project" value="InterPro"/>
</dbReference>
<evidence type="ECO:0000256" key="3">
    <source>
        <dbReference type="ARBA" id="ARBA00023163"/>
    </source>
</evidence>
<dbReference type="InterPro" id="IPR036390">
    <property type="entry name" value="WH_DNA-bd_sf"/>
</dbReference>
<evidence type="ECO:0000313" key="6">
    <source>
        <dbReference type="Proteomes" id="UP000239471"/>
    </source>
</evidence>
<feature type="domain" description="HTH asnC-type" evidence="4">
    <location>
        <begin position="2"/>
        <end position="63"/>
    </location>
</feature>
<dbReference type="Proteomes" id="UP000239471">
    <property type="component" value="Unassembled WGS sequence"/>
</dbReference>
<evidence type="ECO:0000259" key="4">
    <source>
        <dbReference type="PROSITE" id="PS50956"/>
    </source>
</evidence>
<keyword evidence="1" id="KW-0805">Transcription regulation</keyword>
<dbReference type="InterPro" id="IPR011008">
    <property type="entry name" value="Dimeric_a/b-barrel"/>
</dbReference>
<dbReference type="GO" id="GO:0043200">
    <property type="term" value="P:response to amino acid"/>
    <property type="evidence" value="ECO:0007669"/>
    <property type="project" value="TreeGrafter"/>
</dbReference>
<name>A0A2T0BIE2_9CLOT</name>
<protein>
    <submittedName>
        <fullName evidence="5">HTH-type transcriptional regulator LrpC</fullName>
    </submittedName>
</protein>
<dbReference type="Gene3D" id="1.10.10.10">
    <property type="entry name" value="Winged helix-like DNA-binding domain superfamily/Winged helix DNA-binding domain"/>
    <property type="match status" value="1"/>
</dbReference>
<dbReference type="PRINTS" id="PR00033">
    <property type="entry name" value="HTHASNC"/>
</dbReference>
<keyword evidence="6" id="KW-1185">Reference proteome</keyword>
<gene>
    <name evidence="5" type="primary">lrpC_2</name>
    <name evidence="5" type="ORF">CLVI_08810</name>
</gene>
<dbReference type="EMBL" id="PVXQ01000006">
    <property type="protein sequence ID" value="PRR83631.1"/>
    <property type="molecule type" value="Genomic_DNA"/>
</dbReference>
<keyword evidence="3" id="KW-0804">Transcription</keyword>
<dbReference type="SUPFAM" id="SSF46785">
    <property type="entry name" value="Winged helix' DNA-binding domain"/>
    <property type="match status" value="1"/>
</dbReference>
<accession>A0A2T0BIE2</accession>
<evidence type="ECO:0000313" key="5">
    <source>
        <dbReference type="EMBL" id="PRR83631.1"/>
    </source>
</evidence>
<dbReference type="AlphaFoldDB" id="A0A2T0BIE2"/>
<evidence type="ECO:0000256" key="1">
    <source>
        <dbReference type="ARBA" id="ARBA00023015"/>
    </source>
</evidence>